<dbReference type="EMBL" id="FWFT01000007">
    <property type="protein sequence ID" value="SLN62002.1"/>
    <property type="molecule type" value="Genomic_DNA"/>
</dbReference>
<dbReference type="SUPFAM" id="SSF51182">
    <property type="entry name" value="RmlC-like cupins"/>
    <property type="match status" value="1"/>
</dbReference>
<comment type="similarity">
    <text evidence="7">Belongs to the dTDP-4-dehydrorhamnose 3,5-epimerase family.</text>
</comment>
<dbReference type="Gene3D" id="2.60.120.10">
    <property type="entry name" value="Jelly Rolls"/>
    <property type="match status" value="1"/>
</dbReference>
<feature type="site" description="Participates in a stacking interaction with the thymidine ring of dTDP-4-oxo-6-deoxyglucose" evidence="6">
    <location>
        <position position="141"/>
    </location>
</feature>
<evidence type="ECO:0000313" key="8">
    <source>
        <dbReference type="EMBL" id="SLN62002.1"/>
    </source>
</evidence>
<dbReference type="PANTHER" id="PTHR21047:SF2">
    <property type="entry name" value="THYMIDINE DIPHOSPHO-4-KETO-RHAMNOSE 3,5-EPIMERASE"/>
    <property type="match status" value="1"/>
</dbReference>
<dbReference type="Pfam" id="PF00908">
    <property type="entry name" value="dTDP_sugar_isom"/>
    <property type="match status" value="1"/>
</dbReference>
<keyword evidence="9" id="KW-1185">Reference proteome</keyword>
<dbReference type="UniPathway" id="UPA00124"/>
<feature type="active site" description="Proton acceptor" evidence="5">
    <location>
        <position position="65"/>
    </location>
</feature>
<protein>
    <recommendedName>
        <fullName evidence="4 7">dTDP-4-dehydrorhamnose 3,5-epimerase</fullName>
        <ecNumber evidence="3 7">5.1.3.13</ecNumber>
    </recommendedName>
    <alternativeName>
        <fullName evidence="7">Thymidine diphospho-4-keto-rhamnose 3,5-epimerase</fullName>
    </alternativeName>
</protein>
<dbReference type="RefSeq" id="WP_085865680.1">
    <property type="nucleotide sequence ID" value="NZ_FWFT01000007.1"/>
</dbReference>
<evidence type="ECO:0000256" key="3">
    <source>
        <dbReference type="ARBA" id="ARBA00012098"/>
    </source>
</evidence>
<evidence type="ECO:0000256" key="2">
    <source>
        <dbReference type="ARBA" id="ARBA00001997"/>
    </source>
</evidence>
<reference evidence="8 9" key="1">
    <citation type="submission" date="2017-03" db="EMBL/GenBank/DDBJ databases">
        <authorList>
            <person name="Afonso C.L."/>
            <person name="Miller P.J."/>
            <person name="Scott M.A."/>
            <person name="Spackman E."/>
            <person name="Goraichik I."/>
            <person name="Dimitrov K.M."/>
            <person name="Suarez D.L."/>
            <person name="Swayne D.E."/>
        </authorList>
    </citation>
    <scope>NUCLEOTIDE SEQUENCE [LARGE SCALE GENOMIC DNA]</scope>
    <source>
        <strain evidence="8 9">CECT 8397</strain>
    </source>
</reference>
<dbReference type="Proteomes" id="UP000193623">
    <property type="component" value="Unassembled WGS sequence"/>
</dbReference>
<dbReference type="InterPro" id="IPR014710">
    <property type="entry name" value="RmlC-like_jellyroll"/>
</dbReference>
<evidence type="ECO:0000256" key="5">
    <source>
        <dbReference type="PIRSR" id="PIRSR600888-1"/>
    </source>
</evidence>
<keyword evidence="7 8" id="KW-0413">Isomerase</keyword>
<dbReference type="GO" id="GO:0000271">
    <property type="term" value="P:polysaccharide biosynthetic process"/>
    <property type="evidence" value="ECO:0007669"/>
    <property type="project" value="TreeGrafter"/>
</dbReference>
<dbReference type="AlphaFoldDB" id="A0A1Y5TEH5"/>
<accession>A0A1Y5TEH5</accession>
<dbReference type="InterPro" id="IPR011051">
    <property type="entry name" value="RmlC_Cupin_sf"/>
</dbReference>
<dbReference type="GO" id="GO:0019305">
    <property type="term" value="P:dTDP-rhamnose biosynthetic process"/>
    <property type="evidence" value="ECO:0007669"/>
    <property type="project" value="UniProtKB-UniRule"/>
</dbReference>
<name>A0A1Y5TEH5_9RHOB</name>
<evidence type="ECO:0000256" key="7">
    <source>
        <dbReference type="RuleBase" id="RU364069"/>
    </source>
</evidence>
<dbReference type="CDD" id="cd00438">
    <property type="entry name" value="cupin_RmlC"/>
    <property type="match status" value="1"/>
</dbReference>
<proteinExistence type="inferred from homology"/>
<dbReference type="InterPro" id="IPR000888">
    <property type="entry name" value="RmlC-like"/>
</dbReference>
<comment type="catalytic activity">
    <reaction evidence="1 7">
        <text>dTDP-4-dehydro-6-deoxy-alpha-D-glucose = dTDP-4-dehydro-beta-L-rhamnose</text>
        <dbReference type="Rhea" id="RHEA:16969"/>
        <dbReference type="ChEBI" id="CHEBI:57649"/>
        <dbReference type="ChEBI" id="CHEBI:62830"/>
        <dbReference type="EC" id="5.1.3.13"/>
    </reaction>
</comment>
<gene>
    <name evidence="8" type="primary">rfbC</name>
    <name evidence="8" type="ORF">PSJ8397_03286</name>
</gene>
<comment type="pathway">
    <text evidence="7">Carbohydrate biosynthesis; dTDP-L-rhamnose biosynthesis.</text>
</comment>
<sequence>MANLSVETTKLDGVRLIQPHRFGDSRGFFSEVFNLATFHGAGFDDVFVQDNQSLSAHAGTLRGLHFQAPPRDQSKLVRCGRGSLWDVVVDFRLGSETFGQWFGAELSAANGKQMYVPSGFLHGFVTLEPQTEVLYKCSDYYVPDMEGTVAWDSLDIDWPLGGRTPILSDKDAAAPSFEDVASPFGALS</sequence>
<dbReference type="GO" id="GO:0008830">
    <property type="term" value="F:dTDP-4-dehydrorhamnose 3,5-epimerase activity"/>
    <property type="evidence" value="ECO:0007669"/>
    <property type="project" value="UniProtKB-UniRule"/>
</dbReference>
<comment type="function">
    <text evidence="2 7">Catalyzes the epimerization of the C3' and C5'positions of dTDP-6-deoxy-D-xylo-4-hexulose, forming dTDP-6-deoxy-L-lyxo-4-hexulose.</text>
</comment>
<comment type="subunit">
    <text evidence="7">Homodimer.</text>
</comment>
<dbReference type="OrthoDB" id="9800680at2"/>
<dbReference type="PANTHER" id="PTHR21047">
    <property type="entry name" value="DTDP-6-DEOXY-D-GLUCOSE-3,5 EPIMERASE"/>
    <property type="match status" value="1"/>
</dbReference>
<dbReference type="NCBIfam" id="TIGR01221">
    <property type="entry name" value="rmlC"/>
    <property type="match status" value="1"/>
</dbReference>
<dbReference type="GO" id="GO:0005829">
    <property type="term" value="C:cytosol"/>
    <property type="evidence" value="ECO:0007669"/>
    <property type="project" value="TreeGrafter"/>
</dbReference>
<evidence type="ECO:0000256" key="4">
    <source>
        <dbReference type="ARBA" id="ARBA00019595"/>
    </source>
</evidence>
<evidence type="ECO:0000313" key="9">
    <source>
        <dbReference type="Proteomes" id="UP000193623"/>
    </source>
</evidence>
<dbReference type="EC" id="5.1.3.13" evidence="3 7"/>
<feature type="active site" description="Proton donor" evidence="5">
    <location>
        <position position="135"/>
    </location>
</feature>
<evidence type="ECO:0000256" key="1">
    <source>
        <dbReference type="ARBA" id="ARBA00001298"/>
    </source>
</evidence>
<organism evidence="8 9">
    <name type="scientific">Pseudooctadecabacter jejudonensis</name>
    <dbReference type="NCBI Taxonomy" id="1391910"/>
    <lineage>
        <taxon>Bacteria</taxon>
        <taxon>Pseudomonadati</taxon>
        <taxon>Pseudomonadota</taxon>
        <taxon>Alphaproteobacteria</taxon>
        <taxon>Rhodobacterales</taxon>
        <taxon>Paracoccaceae</taxon>
        <taxon>Pseudooctadecabacter</taxon>
    </lineage>
</organism>
<evidence type="ECO:0000256" key="6">
    <source>
        <dbReference type="PIRSR" id="PIRSR600888-3"/>
    </source>
</evidence>